<feature type="domain" description="Ribosomal RNA small subunit methyltransferase E methyltransferase" evidence="13">
    <location>
        <begin position="70"/>
        <end position="239"/>
    </location>
</feature>
<dbReference type="STRING" id="1811193.A0O21_09160"/>
<keyword evidence="6 12" id="KW-0698">rRNA processing</keyword>
<dbReference type="Pfam" id="PF04452">
    <property type="entry name" value="Methyltrans_RNA"/>
    <property type="match status" value="1"/>
</dbReference>
<dbReference type="AlphaFoldDB" id="A0A172Q9Q7"/>
<dbReference type="CDD" id="cd18084">
    <property type="entry name" value="RsmE-like"/>
    <property type="match status" value="1"/>
</dbReference>
<evidence type="ECO:0000256" key="2">
    <source>
        <dbReference type="ARBA" id="ARBA00005528"/>
    </source>
</evidence>
<evidence type="ECO:0000256" key="6">
    <source>
        <dbReference type="ARBA" id="ARBA00022552"/>
    </source>
</evidence>
<evidence type="ECO:0000256" key="4">
    <source>
        <dbReference type="ARBA" id="ARBA00013673"/>
    </source>
</evidence>
<dbReference type="RefSeq" id="WP_067064497.1">
    <property type="nucleotide sequence ID" value="NZ_CP014699.1"/>
</dbReference>
<comment type="subcellular location">
    <subcellularLocation>
        <location evidence="1 12">Cytoplasm</location>
    </subcellularLocation>
</comment>
<dbReference type="EC" id="2.1.1.193" evidence="3 12"/>
<evidence type="ECO:0000256" key="11">
    <source>
        <dbReference type="ARBA" id="ARBA00047944"/>
    </source>
</evidence>
<dbReference type="Proteomes" id="UP000077317">
    <property type="component" value="Chromosome"/>
</dbReference>
<dbReference type="Gene3D" id="3.40.1280.10">
    <property type="match status" value="1"/>
</dbReference>
<dbReference type="FunFam" id="3.40.1280.10:FF:000020">
    <property type="entry name" value="Ribosomal RNA small subunit methyltransferase E"/>
    <property type="match status" value="1"/>
</dbReference>
<evidence type="ECO:0000256" key="12">
    <source>
        <dbReference type="PIRNR" id="PIRNR015601"/>
    </source>
</evidence>
<evidence type="ECO:0000259" key="14">
    <source>
        <dbReference type="Pfam" id="PF20260"/>
    </source>
</evidence>
<dbReference type="Pfam" id="PF20260">
    <property type="entry name" value="PUA_4"/>
    <property type="match status" value="1"/>
</dbReference>
<evidence type="ECO:0000256" key="10">
    <source>
        <dbReference type="ARBA" id="ARBA00025699"/>
    </source>
</evidence>
<accession>A0A172Q9Q7</accession>
<evidence type="ECO:0000256" key="3">
    <source>
        <dbReference type="ARBA" id="ARBA00012328"/>
    </source>
</evidence>
<evidence type="ECO:0000256" key="9">
    <source>
        <dbReference type="ARBA" id="ARBA00022691"/>
    </source>
</evidence>
<comment type="similarity">
    <text evidence="2 12">Belongs to the RNA methyltransferase RsmE family.</text>
</comment>
<dbReference type="InterPro" id="IPR006700">
    <property type="entry name" value="RsmE"/>
</dbReference>
<evidence type="ECO:0000256" key="5">
    <source>
        <dbReference type="ARBA" id="ARBA00022490"/>
    </source>
</evidence>
<dbReference type="InterPro" id="IPR046886">
    <property type="entry name" value="RsmE_MTase_dom"/>
</dbReference>
<evidence type="ECO:0000256" key="8">
    <source>
        <dbReference type="ARBA" id="ARBA00022679"/>
    </source>
</evidence>
<dbReference type="NCBIfam" id="NF008691">
    <property type="entry name" value="PRK11713.1-4"/>
    <property type="match status" value="1"/>
</dbReference>
<dbReference type="GO" id="GO:0070042">
    <property type="term" value="F:rRNA (uridine-N3-)-methyltransferase activity"/>
    <property type="evidence" value="ECO:0007669"/>
    <property type="project" value="TreeGrafter"/>
</dbReference>
<feature type="domain" description="Ribosomal RNA small subunit methyltransferase E PUA-like" evidence="14">
    <location>
        <begin position="19"/>
        <end position="53"/>
    </location>
</feature>
<evidence type="ECO:0000256" key="7">
    <source>
        <dbReference type="ARBA" id="ARBA00022603"/>
    </source>
</evidence>
<gene>
    <name evidence="15" type="ORF">A0O21_09160</name>
</gene>
<dbReference type="InterPro" id="IPR046887">
    <property type="entry name" value="RsmE_PUA-like"/>
</dbReference>
<dbReference type="PANTHER" id="PTHR30027:SF3">
    <property type="entry name" value="16S RRNA (URACIL(1498)-N(3))-METHYLTRANSFERASE"/>
    <property type="match status" value="1"/>
</dbReference>
<keyword evidence="8 12" id="KW-0808">Transferase</keyword>
<dbReference type="InterPro" id="IPR029026">
    <property type="entry name" value="tRNA_m1G_MTases_N"/>
</dbReference>
<reference evidence="15 16" key="1">
    <citation type="journal article" date="2016" name="Int. J. Syst. Evol. Microbiol.">
        <title>Streptococcuspantholopis sp. nov., isolated from faeces of the Tibetan antelope (Pantholops hodgsonii).</title>
        <authorList>
            <person name="Bai X."/>
            <person name="Xiong Y."/>
            <person name="Lu S."/>
            <person name="Jin D."/>
            <person name="Lai X."/>
            <person name="Yang J."/>
            <person name="Niu L."/>
            <person name="Hu S."/>
            <person name="Meng X."/>
            <person name="Pu J."/>
            <person name="Ye C."/>
            <person name="Xu J."/>
        </authorList>
    </citation>
    <scope>NUCLEOTIDE SEQUENCE [LARGE SCALE GENOMIC DNA]</scope>
    <source>
        <strain evidence="15 16">TA 26</strain>
    </source>
</reference>
<comment type="catalytic activity">
    <reaction evidence="11 12">
        <text>uridine(1498) in 16S rRNA + S-adenosyl-L-methionine = N(3)-methyluridine(1498) in 16S rRNA + S-adenosyl-L-homocysteine + H(+)</text>
        <dbReference type="Rhea" id="RHEA:42920"/>
        <dbReference type="Rhea" id="RHEA-COMP:10283"/>
        <dbReference type="Rhea" id="RHEA-COMP:10284"/>
        <dbReference type="ChEBI" id="CHEBI:15378"/>
        <dbReference type="ChEBI" id="CHEBI:57856"/>
        <dbReference type="ChEBI" id="CHEBI:59789"/>
        <dbReference type="ChEBI" id="CHEBI:65315"/>
        <dbReference type="ChEBI" id="CHEBI:74502"/>
        <dbReference type="EC" id="2.1.1.193"/>
    </reaction>
</comment>
<dbReference type="PIRSF" id="PIRSF015601">
    <property type="entry name" value="MTase_slr0722"/>
    <property type="match status" value="1"/>
</dbReference>
<dbReference type="OrthoDB" id="9815641at2"/>
<evidence type="ECO:0000313" key="16">
    <source>
        <dbReference type="Proteomes" id="UP000077317"/>
    </source>
</evidence>
<dbReference type="PANTHER" id="PTHR30027">
    <property type="entry name" value="RIBOSOMAL RNA SMALL SUBUNIT METHYLTRANSFERASE E"/>
    <property type="match status" value="1"/>
</dbReference>
<organism evidence="15 16">
    <name type="scientific">Streptococcus pantholopis</name>
    <dbReference type="NCBI Taxonomy" id="1811193"/>
    <lineage>
        <taxon>Bacteria</taxon>
        <taxon>Bacillati</taxon>
        <taxon>Bacillota</taxon>
        <taxon>Bacilli</taxon>
        <taxon>Lactobacillales</taxon>
        <taxon>Streptococcaceae</taxon>
        <taxon>Streptococcus</taxon>
    </lineage>
</organism>
<protein>
    <recommendedName>
        <fullName evidence="4 12">Ribosomal RNA small subunit methyltransferase E</fullName>
        <ecNumber evidence="3 12">2.1.1.193</ecNumber>
    </recommendedName>
</protein>
<reference evidence="16" key="2">
    <citation type="submission" date="2016-03" db="EMBL/GenBank/DDBJ databases">
        <title>Streptococcus antelopensis sp. nov., isolated from the feces of the Tibetan antelope (Pantholops hodgsonii) in Hoh Xil National Nature Reserve, Qinghai, China.</title>
        <authorList>
            <person name="Bai X."/>
        </authorList>
    </citation>
    <scope>NUCLEOTIDE SEQUENCE [LARGE SCALE GENOMIC DNA]</scope>
    <source>
        <strain evidence="16">TA 26</strain>
    </source>
</reference>
<keyword evidence="16" id="KW-1185">Reference proteome</keyword>
<evidence type="ECO:0000259" key="13">
    <source>
        <dbReference type="Pfam" id="PF04452"/>
    </source>
</evidence>
<keyword evidence="5 12" id="KW-0963">Cytoplasm</keyword>
<dbReference type="GO" id="GO:0005737">
    <property type="term" value="C:cytoplasm"/>
    <property type="evidence" value="ECO:0007669"/>
    <property type="project" value="UniProtKB-SubCell"/>
</dbReference>
<dbReference type="SUPFAM" id="SSF75217">
    <property type="entry name" value="alpha/beta knot"/>
    <property type="match status" value="1"/>
</dbReference>
<dbReference type="SUPFAM" id="SSF88697">
    <property type="entry name" value="PUA domain-like"/>
    <property type="match status" value="1"/>
</dbReference>
<sequence>MQQYFVSGKAEHFVTIKDEASIKHMFSVMRLQDNDKAVLVFDDRVKRLARVSDRLTHTFEILEELPDNAELPVDVTIASGFLKGDKLEFLVQKTSELGVHTIWGFPADYSVVKWAGTKLAKKTDKLNKIAQGAAEQSKRNRIPTVKLFEKTTDFLSSLSGFDRIFIAYEEAAKAGENSTLARELALLSKGCKILFIFGPEGGISPSELAVLESYGGLKVGLGPRIMRAETAPLFALSSVAYVFELMP</sequence>
<evidence type="ECO:0000313" key="15">
    <source>
        <dbReference type="EMBL" id="AND80157.1"/>
    </source>
</evidence>
<keyword evidence="9 12" id="KW-0949">S-adenosyl-L-methionine</keyword>
<dbReference type="NCBIfam" id="TIGR00046">
    <property type="entry name" value="RsmE family RNA methyltransferase"/>
    <property type="match status" value="1"/>
</dbReference>
<dbReference type="KEGG" id="spat:A0O21_09160"/>
<dbReference type="InterPro" id="IPR029028">
    <property type="entry name" value="Alpha/beta_knot_MTases"/>
</dbReference>
<dbReference type="GO" id="GO:0070475">
    <property type="term" value="P:rRNA base methylation"/>
    <property type="evidence" value="ECO:0007669"/>
    <property type="project" value="TreeGrafter"/>
</dbReference>
<comment type="function">
    <text evidence="10 12">Specifically methylates the N3 position of the uracil ring of uridine 1498 (m3U1498) in 16S rRNA. Acts on the fully assembled 30S ribosomal subunit.</text>
</comment>
<evidence type="ECO:0000256" key="1">
    <source>
        <dbReference type="ARBA" id="ARBA00004496"/>
    </source>
</evidence>
<name>A0A172Q9Q7_9STRE</name>
<keyword evidence="7 12" id="KW-0489">Methyltransferase</keyword>
<dbReference type="InterPro" id="IPR015947">
    <property type="entry name" value="PUA-like_sf"/>
</dbReference>
<dbReference type="EMBL" id="CP014699">
    <property type="protein sequence ID" value="AND80157.1"/>
    <property type="molecule type" value="Genomic_DNA"/>
</dbReference>
<proteinExistence type="inferred from homology"/>